<evidence type="ECO:0000313" key="1">
    <source>
        <dbReference type="EMBL" id="KAK8767793.1"/>
    </source>
</evidence>
<protein>
    <submittedName>
        <fullName evidence="1">Uncharacterized protein</fullName>
    </submittedName>
</protein>
<sequence>MVISVPSGRVCAKKLKFRLPMRLLLMVACWGVFSTSTVALSTRVSNLFVQESFYNQIDKYGTQCGTISRKEVASVWLFGVSCACSQG</sequence>
<proteinExistence type="predicted"/>
<accession>A0AAQ4DZA3</accession>
<organism evidence="1 2">
    <name type="scientific">Amblyomma americanum</name>
    <name type="common">Lone star tick</name>
    <dbReference type="NCBI Taxonomy" id="6943"/>
    <lineage>
        <taxon>Eukaryota</taxon>
        <taxon>Metazoa</taxon>
        <taxon>Ecdysozoa</taxon>
        <taxon>Arthropoda</taxon>
        <taxon>Chelicerata</taxon>
        <taxon>Arachnida</taxon>
        <taxon>Acari</taxon>
        <taxon>Parasitiformes</taxon>
        <taxon>Ixodida</taxon>
        <taxon>Ixodoidea</taxon>
        <taxon>Ixodidae</taxon>
        <taxon>Amblyomminae</taxon>
        <taxon>Amblyomma</taxon>
    </lineage>
</organism>
<keyword evidence="2" id="KW-1185">Reference proteome</keyword>
<reference evidence="1 2" key="1">
    <citation type="journal article" date="2023" name="Arcadia Sci">
        <title>De novo assembly of a long-read Amblyomma americanum tick genome.</title>
        <authorList>
            <person name="Chou S."/>
            <person name="Poskanzer K.E."/>
            <person name="Rollins M."/>
            <person name="Thuy-Boun P.S."/>
        </authorList>
    </citation>
    <scope>NUCLEOTIDE SEQUENCE [LARGE SCALE GENOMIC DNA]</scope>
    <source>
        <strain evidence="1">F_SG_1</strain>
        <tissue evidence="1">Salivary glands</tissue>
    </source>
</reference>
<comment type="caution">
    <text evidence="1">The sequence shown here is derived from an EMBL/GenBank/DDBJ whole genome shotgun (WGS) entry which is preliminary data.</text>
</comment>
<dbReference type="EMBL" id="JARKHS020024981">
    <property type="protein sequence ID" value="KAK8767793.1"/>
    <property type="molecule type" value="Genomic_DNA"/>
</dbReference>
<name>A0AAQ4DZA3_AMBAM</name>
<dbReference type="Proteomes" id="UP001321473">
    <property type="component" value="Unassembled WGS sequence"/>
</dbReference>
<evidence type="ECO:0000313" key="2">
    <source>
        <dbReference type="Proteomes" id="UP001321473"/>
    </source>
</evidence>
<gene>
    <name evidence="1" type="ORF">V5799_005426</name>
</gene>
<dbReference type="AlphaFoldDB" id="A0AAQ4DZA3"/>